<dbReference type="GO" id="GO:0015171">
    <property type="term" value="F:amino acid transmembrane transporter activity"/>
    <property type="evidence" value="ECO:0007669"/>
    <property type="project" value="TreeGrafter"/>
</dbReference>
<feature type="transmembrane region" description="Helical" evidence="5">
    <location>
        <begin position="156"/>
        <end position="181"/>
    </location>
</feature>
<feature type="transmembrane region" description="Helical" evidence="5">
    <location>
        <begin position="260"/>
        <end position="284"/>
    </location>
</feature>
<proteinExistence type="predicted"/>
<accession>A0A238Z063</accession>
<feature type="transmembrane region" description="Helical" evidence="5">
    <location>
        <begin position="226"/>
        <end position="248"/>
    </location>
</feature>
<evidence type="ECO:0000256" key="2">
    <source>
        <dbReference type="ARBA" id="ARBA00022692"/>
    </source>
</evidence>
<keyword evidence="3 5" id="KW-1133">Transmembrane helix</keyword>
<feature type="transmembrane region" description="Helical" evidence="5">
    <location>
        <begin position="42"/>
        <end position="63"/>
    </location>
</feature>
<feature type="transmembrane region" description="Helical" evidence="5">
    <location>
        <begin position="444"/>
        <end position="463"/>
    </location>
</feature>
<organism evidence="6 7">
    <name type="scientific">Blastococcus mobilis</name>
    <dbReference type="NCBI Taxonomy" id="1938746"/>
    <lineage>
        <taxon>Bacteria</taxon>
        <taxon>Bacillati</taxon>
        <taxon>Actinomycetota</taxon>
        <taxon>Actinomycetes</taxon>
        <taxon>Geodermatophilales</taxon>
        <taxon>Geodermatophilaceae</taxon>
        <taxon>Blastococcus</taxon>
    </lineage>
</organism>
<feature type="transmembrane region" description="Helical" evidence="5">
    <location>
        <begin position="388"/>
        <end position="408"/>
    </location>
</feature>
<dbReference type="Gene3D" id="1.20.1740.10">
    <property type="entry name" value="Amino acid/polyamine transporter I"/>
    <property type="match status" value="1"/>
</dbReference>
<comment type="subcellular location">
    <subcellularLocation>
        <location evidence="1">Membrane</location>
        <topology evidence="1">Multi-pass membrane protein</topology>
    </subcellularLocation>
</comment>
<feature type="transmembrane region" description="Helical" evidence="5">
    <location>
        <begin position="193"/>
        <end position="214"/>
    </location>
</feature>
<dbReference type="RefSeq" id="WP_089338088.1">
    <property type="nucleotide sequence ID" value="NZ_FZNO01000024.1"/>
</dbReference>
<keyword evidence="7" id="KW-1185">Reference proteome</keyword>
<evidence type="ECO:0000313" key="6">
    <source>
        <dbReference type="EMBL" id="SNR76756.1"/>
    </source>
</evidence>
<evidence type="ECO:0000256" key="1">
    <source>
        <dbReference type="ARBA" id="ARBA00004141"/>
    </source>
</evidence>
<gene>
    <name evidence="6" type="ORF">SAMN06272737_1242</name>
</gene>
<dbReference type="Pfam" id="PF13520">
    <property type="entry name" value="AA_permease_2"/>
    <property type="match status" value="1"/>
</dbReference>
<evidence type="ECO:0000313" key="7">
    <source>
        <dbReference type="Proteomes" id="UP000198403"/>
    </source>
</evidence>
<dbReference type="GO" id="GO:0016020">
    <property type="term" value="C:membrane"/>
    <property type="evidence" value="ECO:0007669"/>
    <property type="project" value="UniProtKB-SubCell"/>
</dbReference>
<evidence type="ECO:0000256" key="3">
    <source>
        <dbReference type="ARBA" id="ARBA00022989"/>
    </source>
</evidence>
<dbReference type="Proteomes" id="UP000198403">
    <property type="component" value="Unassembled WGS sequence"/>
</dbReference>
<evidence type="ECO:0000256" key="4">
    <source>
        <dbReference type="ARBA" id="ARBA00023136"/>
    </source>
</evidence>
<keyword evidence="2 5" id="KW-0812">Transmembrane</keyword>
<dbReference type="OrthoDB" id="9762947at2"/>
<dbReference type="PANTHER" id="PTHR43243:SF24">
    <property type="entry name" value="CATIONIC AMINO ACID TRANSPORT INTEGRAL MEMBRANE PROTEIN ROCE-RELATED"/>
    <property type="match status" value="1"/>
</dbReference>
<dbReference type="InterPro" id="IPR002293">
    <property type="entry name" value="AA/rel_permease1"/>
</dbReference>
<feature type="transmembrane region" description="Helical" evidence="5">
    <location>
        <begin position="112"/>
        <end position="136"/>
    </location>
</feature>
<evidence type="ECO:0000256" key="5">
    <source>
        <dbReference type="SAM" id="Phobius"/>
    </source>
</evidence>
<dbReference type="PIRSF" id="PIRSF006060">
    <property type="entry name" value="AA_transporter"/>
    <property type="match status" value="1"/>
</dbReference>
<protein>
    <submittedName>
        <fullName evidence="6">Amino acid/polyamine/organocation transporter, APC superfamily</fullName>
    </submittedName>
</protein>
<dbReference type="PANTHER" id="PTHR43243">
    <property type="entry name" value="INNER MEMBRANE TRANSPORTER YGJI-RELATED"/>
    <property type="match status" value="1"/>
</dbReference>
<feature type="transmembrane region" description="Helical" evidence="5">
    <location>
        <begin position="420"/>
        <end position="438"/>
    </location>
</feature>
<feature type="transmembrane region" description="Helical" evidence="5">
    <location>
        <begin position="313"/>
        <end position="334"/>
    </location>
</feature>
<keyword evidence="4 5" id="KW-0472">Membrane</keyword>
<reference evidence="6 7" key="1">
    <citation type="submission" date="2017-06" db="EMBL/GenBank/DDBJ databases">
        <authorList>
            <person name="Kim H.J."/>
            <person name="Triplett B.A."/>
        </authorList>
    </citation>
    <scope>NUCLEOTIDE SEQUENCE [LARGE SCALE GENOMIC DNA]</scope>
    <source>
        <strain evidence="6 7">DSM 44272</strain>
    </source>
</reference>
<sequence length="486" mass="50091">MTAPSLRAQLFRRKPVATLVDEAGHDAGHGEGLARRMGPIQLASLGIGATIGTGIFFVLSTAVPEAGPAVVLSFALAAVTAALTALCYAELASTIPVAGSSYSYAYATLGEVVAYGVGWCLALEYGVSAAAVSVGWSEYVNQLLDDTIGVRLPEVLSAAPGAGGAVNLPAIVLVTLCAVLLIGGVRESARANVTMVVVKIAVLLFFVAVAFSAFDAGNFTPFAPMGVAGVSVAASSIFFSFIGLDAVSTAGEEVRDPRRTLPLAIVGALVVVTVVYLLVAVSAVGAQPASRFEGQEAGLAVILEDVTGATWPAVVLAAGAVVSIFSVTLVVMYGQTRILFAMSRDGMIPSLFGRVDHRRRTPVRGTIAVAVFVGLLAGLVPLDFLIDLTSMGTLVAFTVVSIGVMVLRRVAPDLPRGFRVPGYPVVPVLSIAFCIYLIAGLSGITFALFALWLAIAAVVYATYARTHSTLRRTTTELAGSDTPGPS</sequence>
<name>A0A238Z063_9ACTN</name>
<dbReference type="AlphaFoldDB" id="A0A238Z063"/>
<feature type="transmembrane region" description="Helical" evidence="5">
    <location>
        <begin position="363"/>
        <end position="382"/>
    </location>
</feature>
<feature type="transmembrane region" description="Helical" evidence="5">
    <location>
        <begin position="69"/>
        <end position="91"/>
    </location>
</feature>
<dbReference type="EMBL" id="FZNO01000024">
    <property type="protein sequence ID" value="SNR76756.1"/>
    <property type="molecule type" value="Genomic_DNA"/>
</dbReference>